<dbReference type="Proteomes" id="UP000522720">
    <property type="component" value="Unassembled WGS sequence"/>
</dbReference>
<keyword evidence="2" id="KW-1185">Reference proteome</keyword>
<reference evidence="1 2" key="1">
    <citation type="submission" date="2020-04" db="EMBL/GenBank/DDBJ databases">
        <title>MicrobeNet Type strains.</title>
        <authorList>
            <person name="Nicholson A.C."/>
        </authorList>
    </citation>
    <scope>NUCLEOTIDE SEQUENCE [LARGE SCALE GENOMIC DNA]</scope>
    <source>
        <strain evidence="1 2">CCUG 69612</strain>
    </source>
</reference>
<protein>
    <submittedName>
        <fullName evidence="1">Uncharacterized protein</fullName>
    </submittedName>
</protein>
<dbReference type="AlphaFoldDB" id="A0A7X6S1A6"/>
<sequence length="123" mass="13716">MYFSVYPAVEKGRFLTLKSEEWLTTEYCLVKRRKKSDGYSLYSLKLADPLDLGGGGFVNKYGSRPYDAGAGAGPFFGPGGNEIIRDRAINSGVGSHGGSYWKWYNRKGGRLGAYDYYGNYLRP</sequence>
<organism evidence="1 2">
    <name type="scientific">Streptococcus ovuberis</name>
    <dbReference type="NCBI Taxonomy" id="1936207"/>
    <lineage>
        <taxon>Bacteria</taxon>
        <taxon>Bacillati</taxon>
        <taxon>Bacillota</taxon>
        <taxon>Bacilli</taxon>
        <taxon>Lactobacillales</taxon>
        <taxon>Streptococcaceae</taxon>
        <taxon>Streptococcus</taxon>
    </lineage>
</organism>
<gene>
    <name evidence="1" type="ORF">HF992_04875</name>
</gene>
<evidence type="ECO:0000313" key="1">
    <source>
        <dbReference type="EMBL" id="NKZ20180.1"/>
    </source>
</evidence>
<name>A0A7X6S1A6_9STRE</name>
<dbReference type="RefSeq" id="WP_168548938.1">
    <property type="nucleotide sequence ID" value="NZ_JAAXPR010000006.1"/>
</dbReference>
<dbReference type="EMBL" id="JAAXPR010000006">
    <property type="protein sequence ID" value="NKZ20180.1"/>
    <property type="molecule type" value="Genomic_DNA"/>
</dbReference>
<comment type="caution">
    <text evidence="1">The sequence shown here is derived from an EMBL/GenBank/DDBJ whole genome shotgun (WGS) entry which is preliminary data.</text>
</comment>
<accession>A0A7X6S1A6</accession>
<proteinExistence type="predicted"/>
<evidence type="ECO:0000313" key="2">
    <source>
        <dbReference type="Proteomes" id="UP000522720"/>
    </source>
</evidence>